<dbReference type="Proteomes" id="UP000827872">
    <property type="component" value="Linkage Group LG10"/>
</dbReference>
<organism evidence="1 2">
    <name type="scientific">Sphaerodactylus townsendi</name>
    <dbReference type="NCBI Taxonomy" id="933632"/>
    <lineage>
        <taxon>Eukaryota</taxon>
        <taxon>Metazoa</taxon>
        <taxon>Chordata</taxon>
        <taxon>Craniata</taxon>
        <taxon>Vertebrata</taxon>
        <taxon>Euteleostomi</taxon>
        <taxon>Lepidosauria</taxon>
        <taxon>Squamata</taxon>
        <taxon>Bifurcata</taxon>
        <taxon>Gekkota</taxon>
        <taxon>Sphaerodactylidae</taxon>
        <taxon>Sphaerodactylus</taxon>
    </lineage>
</organism>
<proteinExistence type="predicted"/>
<accession>A0ACB8E5V4</accession>
<sequence>MYVRRVRLQFRQLAGVVQDWLELVKIHFFREGLHPEVAQWAMMTAEPTTLAGCYMRAGEVEIRLRKVQLLKRHSSPPCKAQ</sequence>
<keyword evidence="2" id="KW-1185">Reference proteome</keyword>
<reference evidence="1" key="1">
    <citation type="submission" date="2021-08" db="EMBL/GenBank/DDBJ databases">
        <title>The first chromosome-level gecko genome reveals the dynamic sex chromosomes of Neotropical dwarf geckos (Sphaerodactylidae: Sphaerodactylus).</title>
        <authorList>
            <person name="Pinto B.J."/>
            <person name="Keating S.E."/>
            <person name="Gamble T."/>
        </authorList>
    </citation>
    <scope>NUCLEOTIDE SEQUENCE</scope>
    <source>
        <strain evidence="1">TG3544</strain>
    </source>
</reference>
<comment type="caution">
    <text evidence="1">The sequence shown here is derived from an EMBL/GenBank/DDBJ whole genome shotgun (WGS) entry which is preliminary data.</text>
</comment>
<evidence type="ECO:0000313" key="1">
    <source>
        <dbReference type="EMBL" id="KAH7987874.1"/>
    </source>
</evidence>
<protein>
    <submittedName>
        <fullName evidence="1">Uncharacterized protein</fullName>
    </submittedName>
</protein>
<name>A0ACB8E5V4_9SAUR</name>
<dbReference type="EMBL" id="CM037623">
    <property type="protein sequence ID" value="KAH7987874.1"/>
    <property type="molecule type" value="Genomic_DNA"/>
</dbReference>
<evidence type="ECO:0000313" key="2">
    <source>
        <dbReference type="Proteomes" id="UP000827872"/>
    </source>
</evidence>
<gene>
    <name evidence="1" type="ORF">K3G42_000875</name>
</gene>